<dbReference type="KEGG" id="prag:EKN56_05995"/>
<evidence type="ECO:0000313" key="2">
    <source>
        <dbReference type="Proteomes" id="UP000293154"/>
    </source>
</evidence>
<organism evidence="1 2">
    <name type="scientific">Limnobaculum zhutongyuii</name>
    <dbReference type="NCBI Taxonomy" id="2498113"/>
    <lineage>
        <taxon>Bacteria</taxon>
        <taxon>Pseudomonadati</taxon>
        <taxon>Pseudomonadota</taxon>
        <taxon>Gammaproteobacteria</taxon>
        <taxon>Enterobacterales</taxon>
        <taxon>Budviciaceae</taxon>
        <taxon>Limnobaculum</taxon>
    </lineage>
</organism>
<accession>A0A411WII0</accession>
<dbReference type="InterPro" id="IPR009752">
    <property type="entry name" value="Phage_Mu_GpJ"/>
</dbReference>
<dbReference type="OrthoDB" id="9812088at2"/>
<dbReference type="AlphaFoldDB" id="A0A411WII0"/>
<dbReference type="Pfam" id="PF07030">
    <property type="entry name" value="Phage_Mu_Gp36"/>
    <property type="match status" value="1"/>
</dbReference>
<dbReference type="EMBL" id="CP034752">
    <property type="protein sequence ID" value="QBH95991.1"/>
    <property type="molecule type" value="Genomic_DNA"/>
</dbReference>
<keyword evidence="2" id="KW-1185">Reference proteome</keyword>
<name>A0A411WII0_9GAMM</name>
<protein>
    <submittedName>
        <fullName evidence="1">DUF1320 domain-containing protein</fullName>
    </submittedName>
</protein>
<gene>
    <name evidence="1" type="ORF">EKN56_05995</name>
</gene>
<sequence length="143" mass="15521">MSYATGDDMVTTFGERECISLTDHSHTGEIDQSVMDNALSRASAEIDGYLVGRYATPWPDAPRILVGRCCDIARYQLASAERILSDEIKLRYDDAIRFLVQVASGKISLGRTDTGSVIQGSSQVKIYSGSRQFGRDSTGGGAF</sequence>
<proteinExistence type="predicted"/>
<dbReference type="Proteomes" id="UP000293154">
    <property type="component" value="Chromosome"/>
</dbReference>
<dbReference type="RefSeq" id="WP_130590971.1">
    <property type="nucleotide sequence ID" value="NZ_CP034752.1"/>
</dbReference>
<reference evidence="1 2" key="1">
    <citation type="submission" date="2019-03" db="EMBL/GenBank/DDBJ databases">
        <title>Pragia sp. nov. isolated from the gut tract of Carduelis flavirostris.</title>
        <authorList>
            <person name="Ge Y."/>
        </authorList>
    </citation>
    <scope>NUCLEOTIDE SEQUENCE [LARGE SCALE GENOMIC DNA]</scope>
    <source>
        <strain evidence="1 2">CF-458</strain>
    </source>
</reference>
<evidence type="ECO:0000313" key="1">
    <source>
        <dbReference type="EMBL" id="QBH95991.1"/>
    </source>
</evidence>